<dbReference type="InterPro" id="IPR000524">
    <property type="entry name" value="Tscrpt_reg_HTH_GntR"/>
</dbReference>
<dbReference type="RefSeq" id="WP_123165678.1">
    <property type="nucleotide sequence ID" value="NZ_RIAX01000007.1"/>
</dbReference>
<keyword evidence="1" id="KW-0805">Transcription regulation</keyword>
<dbReference type="Gene3D" id="1.10.10.10">
    <property type="entry name" value="Winged helix-like DNA-binding domain superfamily/Winged helix DNA-binding domain"/>
    <property type="match status" value="1"/>
</dbReference>
<dbReference type="Pfam" id="PF00392">
    <property type="entry name" value="GntR"/>
    <property type="match status" value="1"/>
</dbReference>
<keyword evidence="6" id="KW-1185">Reference proteome</keyword>
<evidence type="ECO:0000313" key="6">
    <source>
        <dbReference type="Proteomes" id="UP000275473"/>
    </source>
</evidence>
<evidence type="ECO:0000259" key="4">
    <source>
        <dbReference type="PROSITE" id="PS50949"/>
    </source>
</evidence>
<dbReference type="InterPro" id="IPR036390">
    <property type="entry name" value="WH_DNA-bd_sf"/>
</dbReference>
<accession>A0A3M8P7F4</accession>
<dbReference type="AlphaFoldDB" id="A0A3M8P7F4"/>
<protein>
    <submittedName>
        <fullName evidence="5">GntR family transcriptional regulator</fullName>
    </submittedName>
</protein>
<evidence type="ECO:0000256" key="3">
    <source>
        <dbReference type="ARBA" id="ARBA00023163"/>
    </source>
</evidence>
<dbReference type="CDD" id="cd07377">
    <property type="entry name" value="WHTH_GntR"/>
    <property type="match status" value="1"/>
</dbReference>
<proteinExistence type="predicted"/>
<dbReference type="SUPFAM" id="SSF46785">
    <property type="entry name" value="Winged helix' DNA-binding domain"/>
    <property type="match status" value="1"/>
</dbReference>
<sequence length="119" mass="13694">MTLDFDKNKPIYQQLIDRLSGDIIRGTRKPGDKLPSVREYAVEAGVNANTIQRVYKEMESMGITETKRGQGSFVTEDQKRLEKLREDMKSTLVQSFITSLEAYGFSREEISELVRRELS</sequence>
<organism evidence="5 6">
    <name type="scientific">Planococcus salinus</name>
    <dbReference type="NCBI Taxonomy" id="1848460"/>
    <lineage>
        <taxon>Bacteria</taxon>
        <taxon>Bacillati</taxon>
        <taxon>Bacillota</taxon>
        <taxon>Bacilli</taxon>
        <taxon>Bacillales</taxon>
        <taxon>Caryophanaceae</taxon>
        <taxon>Planococcus</taxon>
    </lineage>
</organism>
<dbReference type="OrthoDB" id="9801546at2"/>
<keyword evidence="2" id="KW-0238">DNA-binding</keyword>
<dbReference type="GO" id="GO:0003700">
    <property type="term" value="F:DNA-binding transcription factor activity"/>
    <property type="evidence" value="ECO:0007669"/>
    <property type="project" value="InterPro"/>
</dbReference>
<keyword evidence="3" id="KW-0804">Transcription</keyword>
<name>A0A3M8P7F4_9BACL</name>
<evidence type="ECO:0000256" key="1">
    <source>
        <dbReference type="ARBA" id="ARBA00023015"/>
    </source>
</evidence>
<dbReference type="EMBL" id="RIAX01000007">
    <property type="protein sequence ID" value="RNF39210.1"/>
    <property type="molecule type" value="Genomic_DNA"/>
</dbReference>
<dbReference type="SMART" id="SM00345">
    <property type="entry name" value="HTH_GNTR"/>
    <property type="match status" value="1"/>
</dbReference>
<comment type="caution">
    <text evidence="5">The sequence shown here is derived from an EMBL/GenBank/DDBJ whole genome shotgun (WGS) entry which is preliminary data.</text>
</comment>
<gene>
    <name evidence="5" type="ORF">EEX84_10960</name>
</gene>
<dbReference type="Proteomes" id="UP000275473">
    <property type="component" value="Unassembled WGS sequence"/>
</dbReference>
<dbReference type="PANTHER" id="PTHR38445">
    <property type="entry name" value="HTH-TYPE TRANSCRIPTIONAL REPRESSOR YTRA"/>
    <property type="match status" value="1"/>
</dbReference>
<dbReference type="InterPro" id="IPR036388">
    <property type="entry name" value="WH-like_DNA-bd_sf"/>
</dbReference>
<evidence type="ECO:0000313" key="5">
    <source>
        <dbReference type="EMBL" id="RNF39210.1"/>
    </source>
</evidence>
<dbReference type="PANTHER" id="PTHR38445:SF6">
    <property type="entry name" value="GNTR-FAMILY TRANSCRIPTIONAL REGULATOR"/>
    <property type="match status" value="1"/>
</dbReference>
<dbReference type="PROSITE" id="PS50949">
    <property type="entry name" value="HTH_GNTR"/>
    <property type="match status" value="1"/>
</dbReference>
<evidence type="ECO:0000256" key="2">
    <source>
        <dbReference type="ARBA" id="ARBA00023125"/>
    </source>
</evidence>
<feature type="domain" description="HTH gntR-type" evidence="4">
    <location>
        <begin position="9"/>
        <end position="77"/>
    </location>
</feature>
<reference evidence="5 6" key="1">
    <citation type="journal article" date="2018" name="Int. J. Syst. Evol. Microbiol.">
        <title>Planococcus salinus sp. nov., a moderately halophilic bacterium isolated from a saline-alkali soil.</title>
        <authorList>
            <person name="Gan L."/>
        </authorList>
    </citation>
    <scope>NUCLEOTIDE SEQUENCE [LARGE SCALE GENOMIC DNA]</scope>
    <source>
        <strain evidence="5 6">LCB217</strain>
    </source>
</reference>
<dbReference type="GO" id="GO:0003677">
    <property type="term" value="F:DNA binding"/>
    <property type="evidence" value="ECO:0007669"/>
    <property type="project" value="UniProtKB-KW"/>
</dbReference>